<dbReference type="Proteomes" id="UP000264883">
    <property type="component" value="Chromosome"/>
</dbReference>
<reference evidence="1 2" key="1">
    <citation type="submission" date="2016-08" db="EMBL/GenBank/DDBJ databases">
        <title>Complete Genome Sequence Of The Indigo Reducing Clostridium isatidis DSM15098.</title>
        <authorList>
            <person name="Little G.T."/>
            <person name="Minton N.P."/>
        </authorList>
    </citation>
    <scope>NUCLEOTIDE SEQUENCE [LARGE SCALE GENOMIC DNA]</scope>
    <source>
        <strain evidence="1 2">DSM 15098</strain>
    </source>
</reference>
<name>A0A343JE62_9CLOT</name>
<proteinExistence type="predicted"/>
<organism evidence="1 2">
    <name type="scientific">Clostridium isatidis</name>
    <dbReference type="NCBI Taxonomy" id="182773"/>
    <lineage>
        <taxon>Bacteria</taxon>
        <taxon>Bacillati</taxon>
        <taxon>Bacillota</taxon>
        <taxon>Clostridia</taxon>
        <taxon>Eubacteriales</taxon>
        <taxon>Clostridiaceae</taxon>
        <taxon>Clostridium</taxon>
    </lineage>
</organism>
<evidence type="ECO:0000313" key="1">
    <source>
        <dbReference type="EMBL" id="ASW43820.1"/>
    </source>
</evidence>
<accession>A0A343JE62</accession>
<dbReference type="OrthoDB" id="1937684at2"/>
<sequence length="168" mass="19318">MKFKGQKISFKIFIFLFIVLLIVGSYIHAEITSDIPNDLPEVTIKYQGEKVSSTHGEYAWLINFSKDQPRTGNSYLVGPSYYIGKNLSSFEAKANDEINIIFEKAPPEIILTRWNVGDSENETSEKIEAYKKMNTIKLPDQKGEYIYEVRGKWSDTNFTVTVFRTIVK</sequence>
<evidence type="ECO:0000313" key="2">
    <source>
        <dbReference type="Proteomes" id="UP000264883"/>
    </source>
</evidence>
<dbReference type="RefSeq" id="WP_119865954.1">
    <property type="nucleotide sequence ID" value="NZ_CP016786.1"/>
</dbReference>
<dbReference type="KEGG" id="cia:BEN51_10085"/>
<gene>
    <name evidence="1" type="ORF">BEN51_10085</name>
</gene>
<dbReference type="EMBL" id="CP016786">
    <property type="protein sequence ID" value="ASW43820.1"/>
    <property type="molecule type" value="Genomic_DNA"/>
</dbReference>
<dbReference type="AlphaFoldDB" id="A0A343JE62"/>
<protein>
    <submittedName>
        <fullName evidence="1">Uncharacterized protein</fullName>
    </submittedName>
</protein>
<keyword evidence="2" id="KW-1185">Reference proteome</keyword>